<dbReference type="EMBL" id="CP094535">
    <property type="protein sequence ID" value="UOE36510.1"/>
    <property type="molecule type" value="Genomic_DNA"/>
</dbReference>
<evidence type="ECO:0000256" key="1">
    <source>
        <dbReference type="ARBA" id="ARBA00008416"/>
    </source>
</evidence>
<dbReference type="InterPro" id="IPR012093">
    <property type="entry name" value="Pirin"/>
</dbReference>
<protein>
    <submittedName>
        <fullName evidence="5">Pirin family protein</fullName>
    </submittedName>
</protein>
<feature type="domain" description="Quercetin 2,3-dioxygenase C-terminal cupin" evidence="4">
    <location>
        <begin position="148"/>
        <end position="230"/>
    </location>
</feature>
<sequence>MLVVNPAAQRPGNNGGAFRIARTYPGINLQITGDHGLGPLGCFDDASMQPGFVVGMHEHRDDEILTYMRRGQMVHTDSHGSSATVTPTHLMMMNAGRTFFHEETNPRTSTEPVELLQIFIRPSAPNLPPAVQFHTFPEAVPTDGWRLVGGPAEAAAPLTIRSQVWVHDLRLTDAETALPDLQGLTGYLHVFRGTVTIPGHHLTLKTGDGLVIENEAIQVAAQGPADLVFFRLDRQAAYTRTGKYSG</sequence>
<dbReference type="Gene3D" id="2.60.120.10">
    <property type="entry name" value="Jelly Rolls"/>
    <property type="match status" value="2"/>
</dbReference>
<evidence type="ECO:0000256" key="2">
    <source>
        <dbReference type="RuleBase" id="RU003457"/>
    </source>
</evidence>
<dbReference type="PANTHER" id="PTHR43212">
    <property type="entry name" value="QUERCETIN 2,3-DIOXYGENASE"/>
    <property type="match status" value="1"/>
</dbReference>
<gene>
    <name evidence="5" type="ORF">MTP16_23780</name>
</gene>
<accession>A0ABY4BBR3</accession>
<evidence type="ECO:0000259" key="4">
    <source>
        <dbReference type="Pfam" id="PF17954"/>
    </source>
</evidence>
<dbReference type="InterPro" id="IPR003829">
    <property type="entry name" value="Pirin_N_dom"/>
</dbReference>
<comment type="similarity">
    <text evidence="1 2">Belongs to the pirin family.</text>
</comment>
<evidence type="ECO:0000313" key="5">
    <source>
        <dbReference type="EMBL" id="UOE36510.1"/>
    </source>
</evidence>
<feature type="domain" description="Pirin N-terminal" evidence="3">
    <location>
        <begin position="53"/>
        <end position="120"/>
    </location>
</feature>
<evidence type="ECO:0000259" key="3">
    <source>
        <dbReference type="Pfam" id="PF02678"/>
    </source>
</evidence>
<keyword evidence="5" id="KW-0614">Plasmid</keyword>
<dbReference type="RefSeq" id="WP_243520444.1">
    <property type="nucleotide sequence ID" value="NZ_CP094535.1"/>
</dbReference>
<keyword evidence="6" id="KW-1185">Reference proteome</keyword>
<dbReference type="PIRSF" id="PIRSF006232">
    <property type="entry name" value="Pirin"/>
    <property type="match status" value="1"/>
</dbReference>
<name>A0ABY4BBR3_9BACT</name>
<dbReference type="SUPFAM" id="SSF51182">
    <property type="entry name" value="RmlC-like cupins"/>
    <property type="match status" value="1"/>
</dbReference>
<dbReference type="Pfam" id="PF02678">
    <property type="entry name" value="Pirin"/>
    <property type="match status" value="1"/>
</dbReference>
<reference evidence="5 6" key="1">
    <citation type="submission" date="2022-03" db="EMBL/GenBank/DDBJ databases">
        <title>Hymenobactersp. isolated from the air.</title>
        <authorList>
            <person name="Won M."/>
            <person name="Kwon S.-W."/>
        </authorList>
    </citation>
    <scope>NUCLEOTIDE SEQUENCE [LARGE SCALE GENOMIC DNA]</scope>
    <source>
        <strain evidence="5 6">KACC 22596</strain>
        <plasmid evidence="5 6">unnamed1</plasmid>
    </source>
</reference>
<dbReference type="InterPro" id="IPR014710">
    <property type="entry name" value="RmlC-like_jellyroll"/>
</dbReference>
<proteinExistence type="inferred from homology"/>
<organism evidence="5 6">
    <name type="scientific">Hymenobacter monticola</name>
    <dbReference type="NCBI Taxonomy" id="1705399"/>
    <lineage>
        <taxon>Bacteria</taxon>
        <taxon>Pseudomonadati</taxon>
        <taxon>Bacteroidota</taxon>
        <taxon>Cytophagia</taxon>
        <taxon>Cytophagales</taxon>
        <taxon>Hymenobacteraceae</taxon>
        <taxon>Hymenobacter</taxon>
    </lineage>
</organism>
<dbReference type="PANTHER" id="PTHR43212:SF3">
    <property type="entry name" value="QUERCETIN 2,3-DIOXYGENASE"/>
    <property type="match status" value="1"/>
</dbReference>
<evidence type="ECO:0000313" key="6">
    <source>
        <dbReference type="Proteomes" id="UP000831390"/>
    </source>
</evidence>
<dbReference type="InterPro" id="IPR011051">
    <property type="entry name" value="RmlC_Cupin_sf"/>
</dbReference>
<dbReference type="InterPro" id="IPR041602">
    <property type="entry name" value="Quercetinase_C"/>
</dbReference>
<dbReference type="Pfam" id="PF17954">
    <property type="entry name" value="Pirin_C_2"/>
    <property type="match status" value="1"/>
</dbReference>
<dbReference type="Proteomes" id="UP000831390">
    <property type="component" value="Plasmid unnamed1"/>
</dbReference>
<geneLocation type="plasmid" evidence="5 6">
    <name>unnamed1</name>
</geneLocation>